<feature type="compositionally biased region" description="Basic and acidic residues" evidence="2">
    <location>
        <begin position="262"/>
        <end position="277"/>
    </location>
</feature>
<feature type="domain" description="CCZ1/INTU/HSP4 first Longin" evidence="3">
    <location>
        <begin position="29"/>
        <end position="154"/>
    </location>
</feature>
<reference evidence="4" key="1">
    <citation type="submission" date="2021-10" db="EMBL/GenBank/DDBJ databases">
        <title>De novo Genome Assembly of Clathrus columnatus (Basidiomycota, Fungi) Using Illumina and Nanopore Sequence Data.</title>
        <authorList>
            <person name="Ogiso-Tanaka E."/>
            <person name="Itagaki H."/>
            <person name="Hosoya T."/>
            <person name="Hosaka K."/>
        </authorList>
    </citation>
    <scope>NUCLEOTIDE SEQUENCE</scope>
    <source>
        <strain evidence="4">MO-923</strain>
    </source>
</reference>
<dbReference type="Proteomes" id="UP001050691">
    <property type="component" value="Unassembled WGS sequence"/>
</dbReference>
<comment type="caution">
    <text evidence="4">The sequence shown here is derived from an EMBL/GenBank/DDBJ whole genome shotgun (WGS) entry which is preliminary data.</text>
</comment>
<dbReference type="GO" id="GO:0016192">
    <property type="term" value="P:vesicle-mediated transport"/>
    <property type="evidence" value="ECO:0007669"/>
    <property type="project" value="InterPro"/>
</dbReference>
<proteinExistence type="inferred from homology"/>
<dbReference type="EMBL" id="BPWL01000006">
    <property type="protein sequence ID" value="GJJ11283.1"/>
    <property type="molecule type" value="Genomic_DNA"/>
</dbReference>
<feature type="region of interest" description="Disordered" evidence="2">
    <location>
        <begin position="255"/>
        <end position="286"/>
    </location>
</feature>
<dbReference type="GO" id="GO:0035658">
    <property type="term" value="C:Mon1-Ccz1 complex"/>
    <property type="evidence" value="ECO:0007669"/>
    <property type="project" value="InterPro"/>
</dbReference>
<dbReference type="Pfam" id="PF19031">
    <property type="entry name" value="Intu_longin_1"/>
    <property type="match status" value="1"/>
</dbReference>
<dbReference type="PANTHER" id="PTHR13056">
    <property type="entry name" value="VACUOLAR FUSION PROTEIN CCZ1 HOMOLOG-RELATED"/>
    <property type="match status" value="1"/>
</dbReference>
<sequence>MNAKVLPSLAYFLIYNPTISLPENAEIHNDEDAREEAHILFYTSQDQVTSKDRMLRQVGLAKAIVTFTELFTPNNNSDNIHTQSKRMVSVSPEPDFWMHICVNLAKTQKTSKRSKETDNNALSDTYYYYPDSVPDTVLHDCLLRGYQEFKLFHGSLSSILPTGQLQRQLERFFTPWAWQLDFETLNDMRYRPGPKVHPLSLSLRPTITDFTQTLPPDSLLILLTSSHLVTSPEEERCPPSLLNYLWSISRTSDLEATNNAKQETRTPEDSLKQDRKRNTTTSSLFGSGIESMMNMKKWTWPESLTFGKTTLSGTSQSHASEDVISSEPGPKTQPKNEMTSSSTSPTDDDGVSSVLIDQLALDDAIATSHGHLLSVNEDGYIPLTSTDHNDSNAFSLFATSSTCFTAKRIFISTSQDASNSQPRQLLYTLISQSLFALVVDVTLSQESNRELLGRLFFNATRFLTKIEKVLEDNKSLKHTSSRKSDYVLRLRHNSVYADGDITKEGYSYLTEHKELMQNDEDIQEIFSRPQIPKAWFVSKRGVTLNPPNYSVTEADFAINVKEASLVGANNEIESIVRYLNKR</sequence>
<comment type="similarity">
    <text evidence="1">Belongs to the CCZ1 family.</text>
</comment>
<evidence type="ECO:0000256" key="1">
    <source>
        <dbReference type="ARBA" id="ARBA00005352"/>
    </source>
</evidence>
<dbReference type="InterPro" id="IPR043987">
    <property type="entry name" value="CCZ1/INTU/HSP4_longin_1"/>
</dbReference>
<dbReference type="PANTHER" id="PTHR13056:SF0">
    <property type="entry name" value="VACUOLAR FUSION PROTEIN CCZ1 HOMOLOG-RELATED"/>
    <property type="match status" value="1"/>
</dbReference>
<dbReference type="InterPro" id="IPR013176">
    <property type="entry name" value="Ccz1"/>
</dbReference>
<evidence type="ECO:0000259" key="3">
    <source>
        <dbReference type="Pfam" id="PF19031"/>
    </source>
</evidence>
<dbReference type="AlphaFoldDB" id="A0AAV5ACT5"/>
<accession>A0AAV5ACT5</accession>
<evidence type="ECO:0000256" key="2">
    <source>
        <dbReference type="SAM" id="MobiDB-lite"/>
    </source>
</evidence>
<keyword evidence="5" id="KW-1185">Reference proteome</keyword>
<evidence type="ECO:0000313" key="5">
    <source>
        <dbReference type="Proteomes" id="UP001050691"/>
    </source>
</evidence>
<feature type="compositionally biased region" description="Polar residues" evidence="2">
    <location>
        <begin position="309"/>
        <end position="318"/>
    </location>
</feature>
<feature type="region of interest" description="Disordered" evidence="2">
    <location>
        <begin position="309"/>
        <end position="350"/>
    </location>
</feature>
<gene>
    <name evidence="4" type="ORF">Clacol_005515</name>
</gene>
<protein>
    <recommendedName>
        <fullName evidence="3">CCZ1/INTU/HSP4 first Longin domain-containing protein</fullName>
    </recommendedName>
</protein>
<evidence type="ECO:0000313" key="4">
    <source>
        <dbReference type="EMBL" id="GJJ11283.1"/>
    </source>
</evidence>
<organism evidence="4 5">
    <name type="scientific">Clathrus columnatus</name>
    <dbReference type="NCBI Taxonomy" id="1419009"/>
    <lineage>
        <taxon>Eukaryota</taxon>
        <taxon>Fungi</taxon>
        <taxon>Dikarya</taxon>
        <taxon>Basidiomycota</taxon>
        <taxon>Agaricomycotina</taxon>
        <taxon>Agaricomycetes</taxon>
        <taxon>Phallomycetidae</taxon>
        <taxon>Phallales</taxon>
        <taxon>Clathraceae</taxon>
        <taxon>Clathrus</taxon>
    </lineage>
</organism>
<name>A0AAV5ACT5_9AGAM</name>